<dbReference type="OrthoDB" id="33401at2157"/>
<dbReference type="AlphaFoldDB" id="D1YW89"/>
<evidence type="ECO:0000256" key="7">
    <source>
        <dbReference type="ARBA" id="ARBA00022962"/>
    </source>
</evidence>
<dbReference type="FunCoup" id="D1YW89">
    <property type="interactions" value="78"/>
</dbReference>
<dbReference type="PANTHER" id="PTHR42701">
    <property type="entry name" value="IMIDAZOLE GLYCEROL PHOSPHATE SYNTHASE SUBUNIT HISH"/>
    <property type="match status" value="1"/>
</dbReference>
<evidence type="ECO:0000256" key="11">
    <source>
        <dbReference type="ARBA" id="ARBA00049534"/>
    </source>
</evidence>
<dbReference type="EC" id="4.3.2.10" evidence="12"/>
<dbReference type="GeneID" id="8680696"/>
<reference evidence="15 16" key="2">
    <citation type="journal article" date="2008" name="Int. J. Syst. Evol. Microbiol.">
        <title>Methanocella paludicola gen. nov., sp. nov., a methane-producing archaeon, the first isolate of the lineage 'Rice Cluster I', and proposal of the new archaeal order Methanocellales ord. nov.</title>
        <authorList>
            <person name="Sakai S."/>
            <person name="Imachi H."/>
            <person name="Hanada S."/>
            <person name="Ohashi A."/>
            <person name="Harada H."/>
            <person name="Kamagata Y."/>
        </authorList>
    </citation>
    <scope>NUCLEOTIDE SEQUENCE [LARGE SCALE GENOMIC DNA]</scope>
    <source>
        <strain evidence="16">DSM 17711 / JCM 13418 / NBRC 101707 / SANAE</strain>
    </source>
</reference>
<dbReference type="PATRIC" id="fig|304371.9.peg.659"/>
<dbReference type="EMBL" id="AP011532">
    <property type="protein sequence ID" value="BAI60711.1"/>
    <property type="molecule type" value="Genomic_DNA"/>
</dbReference>
<comment type="subunit">
    <text evidence="3 12">Heterodimer of HisH and HisF.</text>
</comment>
<dbReference type="GO" id="GO:0000105">
    <property type="term" value="P:L-histidine biosynthetic process"/>
    <property type="evidence" value="ECO:0007669"/>
    <property type="project" value="UniProtKB-UniRule"/>
</dbReference>
<dbReference type="GO" id="GO:0000107">
    <property type="term" value="F:imidazoleglycerol-phosphate synthase activity"/>
    <property type="evidence" value="ECO:0007669"/>
    <property type="project" value="UniProtKB-UniRule"/>
</dbReference>
<dbReference type="eggNOG" id="arCOG00089">
    <property type="taxonomic scope" value="Archaea"/>
</dbReference>
<comment type="catalytic activity">
    <reaction evidence="11 12">
        <text>L-glutamine + H2O = L-glutamate + NH4(+)</text>
        <dbReference type="Rhea" id="RHEA:15889"/>
        <dbReference type="ChEBI" id="CHEBI:15377"/>
        <dbReference type="ChEBI" id="CHEBI:28938"/>
        <dbReference type="ChEBI" id="CHEBI:29985"/>
        <dbReference type="ChEBI" id="CHEBI:58359"/>
        <dbReference type="EC" id="3.5.1.2"/>
    </reaction>
</comment>
<dbReference type="STRING" id="304371.MCP_0639"/>
<evidence type="ECO:0000313" key="15">
    <source>
        <dbReference type="EMBL" id="BAI60711.1"/>
    </source>
</evidence>
<evidence type="ECO:0000256" key="13">
    <source>
        <dbReference type="PIRSR" id="PIRSR000495-1"/>
    </source>
</evidence>
<evidence type="ECO:0000256" key="1">
    <source>
        <dbReference type="ARBA" id="ARBA00004496"/>
    </source>
</evidence>
<evidence type="ECO:0000256" key="2">
    <source>
        <dbReference type="ARBA" id="ARBA00005091"/>
    </source>
</evidence>
<dbReference type="SUPFAM" id="SSF52317">
    <property type="entry name" value="Class I glutamine amidotransferase-like"/>
    <property type="match status" value="1"/>
</dbReference>
<dbReference type="InterPro" id="IPR029062">
    <property type="entry name" value="Class_I_gatase-like"/>
</dbReference>
<dbReference type="PANTHER" id="PTHR42701:SF1">
    <property type="entry name" value="IMIDAZOLE GLYCEROL PHOSPHATE SYNTHASE SUBUNIT HISH"/>
    <property type="match status" value="1"/>
</dbReference>
<feature type="active site" evidence="12 13">
    <location>
        <position position="179"/>
    </location>
</feature>
<feature type="active site" evidence="12 13">
    <location>
        <position position="181"/>
    </location>
</feature>
<keyword evidence="6 12" id="KW-0378">Hydrolase</keyword>
<comment type="catalytic activity">
    <reaction evidence="10 12">
        <text>5-[(5-phospho-1-deoxy-D-ribulos-1-ylimino)methylamino]-1-(5-phospho-beta-D-ribosyl)imidazole-4-carboxamide + L-glutamine = D-erythro-1-(imidazol-4-yl)glycerol 3-phosphate + 5-amino-1-(5-phospho-beta-D-ribosyl)imidazole-4-carboxamide + L-glutamate + H(+)</text>
        <dbReference type="Rhea" id="RHEA:24793"/>
        <dbReference type="ChEBI" id="CHEBI:15378"/>
        <dbReference type="ChEBI" id="CHEBI:29985"/>
        <dbReference type="ChEBI" id="CHEBI:58278"/>
        <dbReference type="ChEBI" id="CHEBI:58359"/>
        <dbReference type="ChEBI" id="CHEBI:58475"/>
        <dbReference type="ChEBI" id="CHEBI:58525"/>
        <dbReference type="EC" id="4.3.2.10"/>
    </reaction>
</comment>
<sequence length="200" mass="21508">MIAIIDYGVGNLRSVEKGFAYVGVTAKVTGDPSVIDAADAIVLPGVGAFESGMRHFEPLRKAVLGRVDAGVPLLGVCLGMQMLYEESEENGLHKGLGLVKGRITRFSNGLKVPHMGWNSLDIKKQHPLLDGIKNNSFVYFVHSYKAPAGENTVASAEYGGEFTAVVSGDRPNVVGTQFHPEKSGDTGLRMLKNFSDCIKR</sequence>
<keyword evidence="5 12" id="KW-0028">Amino-acid biosynthesis</keyword>
<dbReference type="GO" id="GO:0016829">
    <property type="term" value="F:lyase activity"/>
    <property type="evidence" value="ECO:0007669"/>
    <property type="project" value="UniProtKB-KW"/>
</dbReference>
<protein>
    <recommendedName>
        <fullName evidence="12">Imidazole glycerol phosphate synthase subunit HisH</fullName>
        <ecNumber evidence="12">4.3.2.10</ecNumber>
    </recommendedName>
    <alternativeName>
        <fullName evidence="12">IGP synthase glutaminase subunit</fullName>
        <ecNumber evidence="12">3.5.1.2</ecNumber>
    </alternativeName>
    <alternativeName>
        <fullName evidence="12">IGP synthase subunit HisH</fullName>
    </alternativeName>
    <alternativeName>
        <fullName evidence="12">ImGP synthase subunit HisH</fullName>
        <shortName evidence="12">IGPS subunit HisH</shortName>
    </alternativeName>
</protein>
<dbReference type="HAMAP" id="MF_00278">
    <property type="entry name" value="HisH"/>
    <property type="match status" value="1"/>
</dbReference>
<evidence type="ECO:0000256" key="12">
    <source>
        <dbReference type="HAMAP-Rule" id="MF_00278"/>
    </source>
</evidence>
<evidence type="ECO:0000256" key="6">
    <source>
        <dbReference type="ARBA" id="ARBA00022801"/>
    </source>
</evidence>
<dbReference type="CDD" id="cd01748">
    <property type="entry name" value="GATase1_IGP_Synthase"/>
    <property type="match status" value="1"/>
</dbReference>
<keyword evidence="9 12" id="KW-0456">Lyase</keyword>
<dbReference type="MEROPS" id="C26.965"/>
<evidence type="ECO:0000256" key="5">
    <source>
        <dbReference type="ARBA" id="ARBA00022605"/>
    </source>
</evidence>
<dbReference type="PROSITE" id="PS51273">
    <property type="entry name" value="GATASE_TYPE_1"/>
    <property type="match status" value="1"/>
</dbReference>
<dbReference type="InterPro" id="IPR017926">
    <property type="entry name" value="GATASE"/>
</dbReference>
<keyword evidence="16" id="KW-1185">Reference proteome</keyword>
<dbReference type="Pfam" id="PF00117">
    <property type="entry name" value="GATase"/>
    <property type="match status" value="1"/>
</dbReference>
<evidence type="ECO:0000256" key="8">
    <source>
        <dbReference type="ARBA" id="ARBA00023102"/>
    </source>
</evidence>
<evidence type="ECO:0000313" key="16">
    <source>
        <dbReference type="Proteomes" id="UP000001882"/>
    </source>
</evidence>
<dbReference type="Proteomes" id="UP000001882">
    <property type="component" value="Chromosome"/>
</dbReference>
<comment type="function">
    <text evidence="12">IGPS catalyzes the conversion of PRFAR and glutamine to IGP, AICAR and glutamate. The HisH subunit catalyzes the hydrolysis of glutamine to glutamate and ammonia as part of the synthesis of IGP and AICAR. The resulting ammonia molecule is channeled to the active site of HisF.</text>
</comment>
<dbReference type="InParanoid" id="D1YW89"/>
<evidence type="ECO:0000256" key="9">
    <source>
        <dbReference type="ARBA" id="ARBA00023239"/>
    </source>
</evidence>
<keyword evidence="4 12" id="KW-0963">Cytoplasm</keyword>
<evidence type="ECO:0000259" key="14">
    <source>
        <dbReference type="Pfam" id="PF00117"/>
    </source>
</evidence>
<dbReference type="RefSeq" id="WP_012899391.1">
    <property type="nucleotide sequence ID" value="NC_013665.1"/>
</dbReference>
<dbReference type="EC" id="3.5.1.2" evidence="12"/>
<evidence type="ECO:0000256" key="4">
    <source>
        <dbReference type="ARBA" id="ARBA00022490"/>
    </source>
</evidence>
<evidence type="ECO:0000256" key="3">
    <source>
        <dbReference type="ARBA" id="ARBA00011152"/>
    </source>
</evidence>
<dbReference type="NCBIfam" id="TIGR01855">
    <property type="entry name" value="IMP_synth_hisH"/>
    <property type="match status" value="1"/>
</dbReference>
<feature type="domain" description="Glutamine amidotransferase" evidence="14">
    <location>
        <begin position="4"/>
        <end position="194"/>
    </location>
</feature>
<dbReference type="GO" id="GO:0004359">
    <property type="term" value="F:glutaminase activity"/>
    <property type="evidence" value="ECO:0007669"/>
    <property type="project" value="UniProtKB-EC"/>
</dbReference>
<proteinExistence type="inferred from homology"/>
<reference evidence="15 16" key="1">
    <citation type="journal article" date="2007" name="Appl. Environ. Microbiol.">
        <title>Isolation of key methanogens for global methane emission from rice paddy fields: a novel isolate affiliated with the clone cluster rice cluster I.</title>
        <authorList>
            <person name="Sakai S."/>
            <person name="Imachi H."/>
            <person name="Sekiguchi Y."/>
            <person name="Ohashi A."/>
            <person name="Harada H."/>
            <person name="Kamagata Y."/>
        </authorList>
    </citation>
    <scope>NUCLEOTIDE SEQUENCE [LARGE SCALE GENOMIC DNA]</scope>
    <source>
        <strain evidence="16">DSM 17711 / JCM 13418 / NBRC 101707 / SANAE</strain>
    </source>
</reference>
<dbReference type="FunFam" id="3.40.50.880:FF:000009">
    <property type="entry name" value="Imidazole glycerol phosphate synthase subunit HisH"/>
    <property type="match status" value="1"/>
</dbReference>
<reference evidence="16" key="3">
    <citation type="journal article" date="2011" name="PLoS ONE">
        <title>Genome sequence of a mesophilic hydrogenotrophic methanogen Methanocella paludicola, the first cultivated representative of the order Methanocellales.</title>
        <authorList>
            <person name="Sakai S."/>
            <person name="Takaki Y."/>
            <person name="Shimamura S."/>
            <person name="Sekine M."/>
            <person name="Tajima T."/>
            <person name="Kosugi H."/>
            <person name="Ichikawa N."/>
            <person name="Tasumi E."/>
            <person name="Hiraki A.T."/>
            <person name="Shimizu A."/>
            <person name="Kato Y."/>
            <person name="Nishiko R."/>
            <person name="Mori K."/>
            <person name="Fujita N."/>
            <person name="Imachi H."/>
            <person name="Takai K."/>
        </authorList>
    </citation>
    <scope>NUCLEOTIDE SEQUENCE [LARGE SCALE GENOMIC DNA]</scope>
    <source>
        <strain evidence="16">DSM 17711 / JCM 13418 / NBRC 101707 / SANAE</strain>
    </source>
</reference>
<comment type="subcellular location">
    <subcellularLocation>
        <location evidence="1 12">Cytoplasm</location>
    </subcellularLocation>
</comment>
<dbReference type="PIRSF" id="PIRSF000495">
    <property type="entry name" value="Amidotransf_hisH"/>
    <property type="match status" value="1"/>
</dbReference>
<feature type="active site" description="Nucleophile" evidence="12 13">
    <location>
        <position position="77"/>
    </location>
</feature>
<name>D1YW89_METPS</name>
<dbReference type="GO" id="GO:0005737">
    <property type="term" value="C:cytoplasm"/>
    <property type="evidence" value="ECO:0007669"/>
    <property type="project" value="UniProtKB-SubCell"/>
</dbReference>
<keyword evidence="8 12" id="KW-0368">Histidine biosynthesis</keyword>
<accession>D1YW89</accession>
<evidence type="ECO:0000256" key="10">
    <source>
        <dbReference type="ARBA" id="ARBA00047838"/>
    </source>
</evidence>
<keyword evidence="7 12" id="KW-0315">Glutamine amidotransferase</keyword>
<dbReference type="Gene3D" id="3.40.50.880">
    <property type="match status" value="1"/>
</dbReference>
<dbReference type="UniPathway" id="UPA00031">
    <property type="reaction ID" value="UER00010"/>
</dbReference>
<gene>
    <name evidence="12 15" type="primary">hisH</name>
    <name evidence="15" type="ordered locus">MCP_0639</name>
</gene>
<dbReference type="KEGG" id="mpd:MCP_0639"/>
<comment type="pathway">
    <text evidence="2 12">Amino-acid biosynthesis; L-histidine biosynthesis; L-histidine from 5-phospho-alpha-D-ribose 1-diphosphate: step 5/9.</text>
</comment>
<organism evidence="15 16">
    <name type="scientific">Methanocella paludicola (strain DSM 17711 / JCM 13418 / NBRC 101707 / SANAE)</name>
    <dbReference type="NCBI Taxonomy" id="304371"/>
    <lineage>
        <taxon>Archaea</taxon>
        <taxon>Methanobacteriati</taxon>
        <taxon>Methanobacteriota</taxon>
        <taxon>Stenosarchaea group</taxon>
        <taxon>Methanomicrobia</taxon>
        <taxon>Methanocellales</taxon>
        <taxon>Methanocellaceae</taxon>
        <taxon>Methanocella</taxon>
    </lineage>
</organism>
<dbReference type="InterPro" id="IPR010139">
    <property type="entry name" value="Imidazole-glycPsynth_HisH"/>
</dbReference>